<dbReference type="CDD" id="cd07042">
    <property type="entry name" value="STAS_SulP_like_sulfate_transporter"/>
    <property type="match status" value="1"/>
</dbReference>
<comment type="subcellular location">
    <subcellularLocation>
        <location evidence="1">Membrane</location>
        <topology evidence="1">Multi-pass membrane protein</topology>
    </subcellularLocation>
</comment>
<evidence type="ECO:0000256" key="2">
    <source>
        <dbReference type="ARBA" id="ARBA00022692"/>
    </source>
</evidence>
<gene>
    <name evidence="7" type="ORF">Pan44_09400</name>
</gene>
<dbReference type="RefSeq" id="WP_145027693.1">
    <property type="nucleotide sequence ID" value="NZ_CP036271.1"/>
</dbReference>
<feature type="transmembrane region" description="Helical" evidence="5">
    <location>
        <begin position="344"/>
        <end position="365"/>
    </location>
</feature>
<proteinExistence type="predicted"/>
<dbReference type="Proteomes" id="UP000315700">
    <property type="component" value="Chromosome"/>
</dbReference>
<reference evidence="7 8" key="1">
    <citation type="submission" date="2019-02" db="EMBL/GenBank/DDBJ databases">
        <title>Deep-cultivation of Planctomycetes and their phenomic and genomic characterization uncovers novel biology.</title>
        <authorList>
            <person name="Wiegand S."/>
            <person name="Jogler M."/>
            <person name="Boedeker C."/>
            <person name="Pinto D."/>
            <person name="Vollmers J."/>
            <person name="Rivas-Marin E."/>
            <person name="Kohn T."/>
            <person name="Peeters S.H."/>
            <person name="Heuer A."/>
            <person name="Rast P."/>
            <person name="Oberbeckmann S."/>
            <person name="Bunk B."/>
            <person name="Jeske O."/>
            <person name="Meyerdierks A."/>
            <person name="Storesund J.E."/>
            <person name="Kallscheuer N."/>
            <person name="Luecker S."/>
            <person name="Lage O.M."/>
            <person name="Pohl T."/>
            <person name="Merkel B.J."/>
            <person name="Hornburger P."/>
            <person name="Mueller R.-W."/>
            <person name="Bruemmer F."/>
            <person name="Labrenz M."/>
            <person name="Spormann A.M."/>
            <person name="Op den Camp H."/>
            <person name="Overmann J."/>
            <person name="Amann R."/>
            <person name="Jetten M.S.M."/>
            <person name="Mascher T."/>
            <person name="Medema M.H."/>
            <person name="Devos D.P."/>
            <person name="Kaster A.-K."/>
            <person name="Ovreas L."/>
            <person name="Rohde M."/>
            <person name="Galperin M.Y."/>
            <person name="Jogler C."/>
        </authorList>
    </citation>
    <scope>NUCLEOTIDE SEQUENCE [LARGE SCALE GENOMIC DNA]</scope>
    <source>
        <strain evidence="7 8">Pan44</strain>
    </source>
</reference>
<feature type="transmembrane region" description="Helical" evidence="5">
    <location>
        <begin position="192"/>
        <end position="211"/>
    </location>
</feature>
<dbReference type="InterPro" id="IPR002645">
    <property type="entry name" value="STAS_dom"/>
</dbReference>
<dbReference type="PROSITE" id="PS50801">
    <property type="entry name" value="STAS"/>
    <property type="match status" value="1"/>
</dbReference>
<dbReference type="InParanoid" id="A0A517S9X1"/>
<evidence type="ECO:0000313" key="7">
    <source>
        <dbReference type="EMBL" id="QDT52927.1"/>
    </source>
</evidence>
<dbReference type="OrthoDB" id="9771198at2"/>
<keyword evidence="8" id="KW-1185">Reference proteome</keyword>
<dbReference type="KEGG" id="ccos:Pan44_09400"/>
<evidence type="ECO:0000259" key="6">
    <source>
        <dbReference type="PROSITE" id="PS50801"/>
    </source>
</evidence>
<dbReference type="EMBL" id="CP036271">
    <property type="protein sequence ID" value="QDT52927.1"/>
    <property type="molecule type" value="Genomic_DNA"/>
</dbReference>
<feature type="transmembrane region" description="Helical" evidence="5">
    <location>
        <begin position="110"/>
        <end position="129"/>
    </location>
</feature>
<feature type="transmembrane region" description="Helical" evidence="5">
    <location>
        <begin position="398"/>
        <end position="429"/>
    </location>
</feature>
<feature type="transmembrane region" description="Helical" evidence="5">
    <location>
        <begin position="269"/>
        <end position="288"/>
    </location>
</feature>
<feature type="domain" description="STAS" evidence="6">
    <location>
        <begin position="461"/>
        <end position="575"/>
    </location>
</feature>
<feature type="transmembrane region" description="Helical" evidence="5">
    <location>
        <begin position="223"/>
        <end position="249"/>
    </location>
</feature>
<feature type="transmembrane region" description="Helical" evidence="5">
    <location>
        <begin position="85"/>
        <end position="104"/>
    </location>
</feature>
<dbReference type="Pfam" id="PF00916">
    <property type="entry name" value="Sulfate_transp"/>
    <property type="match status" value="1"/>
</dbReference>
<evidence type="ECO:0000256" key="5">
    <source>
        <dbReference type="SAM" id="Phobius"/>
    </source>
</evidence>
<keyword evidence="4 5" id="KW-0472">Membrane</keyword>
<evidence type="ECO:0000313" key="8">
    <source>
        <dbReference type="Proteomes" id="UP000315700"/>
    </source>
</evidence>
<accession>A0A517S9X1</accession>
<dbReference type="GO" id="GO:0055085">
    <property type="term" value="P:transmembrane transport"/>
    <property type="evidence" value="ECO:0007669"/>
    <property type="project" value="InterPro"/>
</dbReference>
<name>A0A517S9X1_9PLAN</name>
<dbReference type="Pfam" id="PF01740">
    <property type="entry name" value="STAS"/>
    <property type="match status" value="1"/>
</dbReference>
<dbReference type="InterPro" id="IPR011547">
    <property type="entry name" value="SLC26A/SulP_dom"/>
</dbReference>
<protein>
    <submittedName>
        <fullName evidence="7">Putative sulfate transporter</fullName>
    </submittedName>
</protein>
<sequence>MPSSPRQRRTLAEHLFRLIPALDSARSYSWATLRADAAAGLTVSAVAVPQAMAYAQIAGIPAQYGLYTAIVMTAVGALLDSSKHLINGPTNAISIAVLSAIVAFPADEKVAAAVLLAFIVGVIQLGITLMRLGDLNRFISHAVIVGFTLGAAVLLVLDQIKNLLGLAARGTGEDHFLKRLFLTLKDVSETNLLTLSVGLGTVVLALGLRAINRRFRLQLPEFLGALASVGCAVWLFNLEQQGVAIVGRIPAALPGFQWPTLNWGWIRELSGSGLAIALLGLLEAVAMAKAIASQTGQKLDVNQQCLSEAVANTAGSFFQCYPGSGSLTRSVVNKEAGAQTQWSGVISAVAVALTILFLAPLAYYIPRAGLAGILMISAYRLVEWDQLGFYIGATRFDAIIVTATAVSAVAISIEFCVLIGIFLSFVLYVPRAARVHLTELTLASGQVIRERIASDAPCSRIRMFSLEGELFFGAAPELEQHLATIEEVRNDGVRVVILRMKRARNPDGVCLQALDRFIERMRAHSVTVILCALRPDMMEALKAGRVLERLGEEHVFVFQETGAIWTSTLEAVRFAYERIGVERCATCPRRAEADAMDWSYAI</sequence>
<dbReference type="SUPFAM" id="SSF52091">
    <property type="entry name" value="SpoIIaa-like"/>
    <property type="match status" value="1"/>
</dbReference>
<evidence type="ECO:0000256" key="4">
    <source>
        <dbReference type="ARBA" id="ARBA00023136"/>
    </source>
</evidence>
<dbReference type="FunCoup" id="A0A517S9X1">
    <property type="interactions" value="194"/>
</dbReference>
<organism evidence="7 8">
    <name type="scientific">Caulifigura coniformis</name>
    <dbReference type="NCBI Taxonomy" id="2527983"/>
    <lineage>
        <taxon>Bacteria</taxon>
        <taxon>Pseudomonadati</taxon>
        <taxon>Planctomycetota</taxon>
        <taxon>Planctomycetia</taxon>
        <taxon>Planctomycetales</taxon>
        <taxon>Planctomycetaceae</taxon>
        <taxon>Caulifigura</taxon>
    </lineage>
</organism>
<keyword evidence="3 5" id="KW-1133">Transmembrane helix</keyword>
<feature type="transmembrane region" description="Helical" evidence="5">
    <location>
        <begin position="138"/>
        <end position="157"/>
    </location>
</feature>
<dbReference type="PANTHER" id="PTHR11814">
    <property type="entry name" value="SULFATE TRANSPORTER"/>
    <property type="match status" value="1"/>
</dbReference>
<dbReference type="InterPro" id="IPR036513">
    <property type="entry name" value="STAS_dom_sf"/>
</dbReference>
<keyword evidence="2 5" id="KW-0812">Transmembrane</keyword>
<dbReference type="InterPro" id="IPR001902">
    <property type="entry name" value="SLC26A/SulP_fam"/>
</dbReference>
<evidence type="ECO:0000256" key="1">
    <source>
        <dbReference type="ARBA" id="ARBA00004141"/>
    </source>
</evidence>
<dbReference type="AlphaFoldDB" id="A0A517S9X1"/>
<evidence type="ECO:0000256" key="3">
    <source>
        <dbReference type="ARBA" id="ARBA00022989"/>
    </source>
</evidence>
<dbReference type="Gene3D" id="3.30.750.24">
    <property type="entry name" value="STAS domain"/>
    <property type="match status" value="1"/>
</dbReference>
<dbReference type="GO" id="GO:0016020">
    <property type="term" value="C:membrane"/>
    <property type="evidence" value="ECO:0007669"/>
    <property type="project" value="UniProtKB-SubCell"/>
</dbReference>